<reference evidence="2 3" key="1">
    <citation type="journal article" date="2008" name="BMC Genomics">
        <title>Complete genome of Phenylobacterium zucineum - a novel facultative intracellular bacterium isolated from human erythroleukemia cell line K562.</title>
        <authorList>
            <person name="Luo Y."/>
            <person name="Xu X."/>
            <person name="Ding Z."/>
            <person name="Liu Z."/>
            <person name="Zhang B."/>
            <person name="Yan Z."/>
            <person name="Sun J."/>
            <person name="Hu S."/>
            <person name="Hu X."/>
        </authorList>
    </citation>
    <scope>NUCLEOTIDE SEQUENCE [LARGE SCALE GENOMIC DNA]</scope>
    <source>
        <strain evidence="2 3">HLK1</strain>
    </source>
</reference>
<dbReference type="Pfam" id="PF14352">
    <property type="entry name" value="DUF4402"/>
    <property type="match status" value="1"/>
</dbReference>
<dbReference type="KEGG" id="pzu:PHZ_c1579"/>
<evidence type="ECO:0000313" key="2">
    <source>
        <dbReference type="EMBL" id="ACG77990.1"/>
    </source>
</evidence>
<dbReference type="Proteomes" id="UP000001868">
    <property type="component" value="Chromosome"/>
</dbReference>
<keyword evidence="1" id="KW-0732">Signal</keyword>
<dbReference type="HOGENOM" id="CLU_124984_1_0_5"/>
<feature type="chain" id="PRO_5002825290" description="DUF4402 domain-containing protein" evidence="1">
    <location>
        <begin position="27"/>
        <end position="180"/>
    </location>
</feature>
<accession>B4RAI3</accession>
<protein>
    <recommendedName>
        <fullName evidence="4">DUF4402 domain-containing protein</fullName>
    </recommendedName>
</protein>
<proteinExistence type="predicted"/>
<feature type="signal peptide" evidence="1">
    <location>
        <begin position="1"/>
        <end position="26"/>
    </location>
</feature>
<evidence type="ECO:0000256" key="1">
    <source>
        <dbReference type="SAM" id="SignalP"/>
    </source>
</evidence>
<name>B4RAI3_PHEZH</name>
<organism evidence="2 3">
    <name type="scientific">Phenylobacterium zucineum (strain HLK1)</name>
    <dbReference type="NCBI Taxonomy" id="450851"/>
    <lineage>
        <taxon>Bacteria</taxon>
        <taxon>Pseudomonadati</taxon>
        <taxon>Pseudomonadota</taxon>
        <taxon>Alphaproteobacteria</taxon>
        <taxon>Caulobacterales</taxon>
        <taxon>Caulobacteraceae</taxon>
        <taxon>Phenylobacterium</taxon>
    </lineage>
</organism>
<dbReference type="EMBL" id="CP000747">
    <property type="protein sequence ID" value="ACG77990.1"/>
    <property type="molecule type" value="Genomic_DNA"/>
</dbReference>
<evidence type="ECO:0000313" key="3">
    <source>
        <dbReference type="Proteomes" id="UP000001868"/>
    </source>
</evidence>
<evidence type="ECO:0008006" key="4">
    <source>
        <dbReference type="Google" id="ProtNLM"/>
    </source>
</evidence>
<sequence>MTYGCRFLIGMVAAAAMTGAASLAHAQASASQSTTSTVTIFRPITLTKNSDLSFGTIVRPMAGSGTVTISEVDGSRSLSGSGALLSTGPNAPAGRATYTVGGEGGQTFSISVPANFNMTRSGGSETITVLLTPTATTGTLSNALGSAGTASFGVGGQIPISDGTASGAYSGAFTATVAYN</sequence>
<keyword evidence="3" id="KW-1185">Reference proteome</keyword>
<dbReference type="InterPro" id="IPR025514">
    <property type="entry name" value="DUF4402"/>
</dbReference>
<dbReference type="AlphaFoldDB" id="B4RAI3"/>
<gene>
    <name evidence="2" type="ordered locus">PHZ_c1579</name>
</gene>